<dbReference type="GO" id="GO:0016747">
    <property type="term" value="F:acyltransferase activity, transferring groups other than amino-acyl groups"/>
    <property type="evidence" value="ECO:0007669"/>
    <property type="project" value="InterPro"/>
</dbReference>
<accession>A0A1I3U6D4</accession>
<evidence type="ECO:0000313" key="5">
    <source>
        <dbReference type="Proteomes" id="UP000243887"/>
    </source>
</evidence>
<dbReference type="PANTHER" id="PTHR43420">
    <property type="entry name" value="ACETYLTRANSFERASE"/>
    <property type="match status" value="1"/>
</dbReference>
<keyword evidence="2" id="KW-0012">Acyltransferase</keyword>
<evidence type="ECO:0000259" key="3">
    <source>
        <dbReference type="PROSITE" id="PS51186"/>
    </source>
</evidence>
<evidence type="ECO:0000256" key="2">
    <source>
        <dbReference type="ARBA" id="ARBA00023315"/>
    </source>
</evidence>
<dbReference type="EMBL" id="FORU01000016">
    <property type="protein sequence ID" value="SFJ78455.1"/>
    <property type="molecule type" value="Genomic_DNA"/>
</dbReference>
<dbReference type="Proteomes" id="UP000243887">
    <property type="component" value="Unassembled WGS sequence"/>
</dbReference>
<keyword evidence="5" id="KW-1185">Reference proteome</keyword>
<dbReference type="InterPro" id="IPR016181">
    <property type="entry name" value="Acyl_CoA_acyltransferase"/>
</dbReference>
<evidence type="ECO:0000313" key="4">
    <source>
        <dbReference type="EMBL" id="SFJ78455.1"/>
    </source>
</evidence>
<organism evidence="4 5">
    <name type="scientific">Myroides guanonis</name>
    <dbReference type="NCBI Taxonomy" id="1150112"/>
    <lineage>
        <taxon>Bacteria</taxon>
        <taxon>Pseudomonadati</taxon>
        <taxon>Bacteroidota</taxon>
        <taxon>Flavobacteriia</taxon>
        <taxon>Flavobacteriales</taxon>
        <taxon>Flavobacteriaceae</taxon>
        <taxon>Myroides</taxon>
    </lineage>
</organism>
<dbReference type="Gene3D" id="3.40.630.30">
    <property type="match status" value="1"/>
</dbReference>
<dbReference type="SUPFAM" id="SSF55729">
    <property type="entry name" value="Acyl-CoA N-acyltransferases (Nat)"/>
    <property type="match status" value="1"/>
</dbReference>
<dbReference type="STRING" id="1150112.SAMN04487893_11632"/>
<name>A0A1I3U6D4_9FLAO</name>
<dbReference type="Pfam" id="PF13508">
    <property type="entry name" value="Acetyltransf_7"/>
    <property type="match status" value="1"/>
</dbReference>
<feature type="domain" description="N-acetyltransferase" evidence="3">
    <location>
        <begin position="1"/>
        <end position="147"/>
    </location>
</feature>
<dbReference type="InterPro" id="IPR000182">
    <property type="entry name" value="GNAT_dom"/>
</dbReference>
<sequence length="147" mass="16727">MITIEKKSIQEQPSKTELESYVTFLHTNLEEYGDKKEDIEKALNYALAKDNKPGGFILIAKSETSKILGITVILDTLMEQFIPEHILVYIATDSNQRGKGIGRKLMQEAIQETKGSIALHVEPQNPAKILYEKLGFENKYLEMRLTK</sequence>
<dbReference type="InterPro" id="IPR050680">
    <property type="entry name" value="YpeA/RimI_acetyltransf"/>
</dbReference>
<gene>
    <name evidence="4" type="ORF">SAMN04487893_11632</name>
</gene>
<proteinExistence type="predicted"/>
<dbReference type="RefSeq" id="WP_090680800.1">
    <property type="nucleotide sequence ID" value="NZ_FORU01000016.1"/>
</dbReference>
<evidence type="ECO:0000256" key="1">
    <source>
        <dbReference type="ARBA" id="ARBA00022679"/>
    </source>
</evidence>
<dbReference type="CDD" id="cd04301">
    <property type="entry name" value="NAT_SF"/>
    <property type="match status" value="1"/>
</dbReference>
<protein>
    <submittedName>
        <fullName evidence="4">Acetyltransferase (GNAT) family protein</fullName>
    </submittedName>
</protein>
<dbReference type="PROSITE" id="PS51186">
    <property type="entry name" value="GNAT"/>
    <property type="match status" value="1"/>
</dbReference>
<keyword evidence="1 4" id="KW-0808">Transferase</keyword>
<dbReference type="AlphaFoldDB" id="A0A1I3U6D4"/>
<dbReference type="OrthoDB" id="7585366at2"/>
<reference evidence="5" key="1">
    <citation type="submission" date="2016-10" db="EMBL/GenBank/DDBJ databases">
        <authorList>
            <person name="Varghese N."/>
            <person name="Submissions S."/>
        </authorList>
    </citation>
    <scope>NUCLEOTIDE SEQUENCE [LARGE SCALE GENOMIC DNA]</scope>
    <source>
        <strain evidence="5">DSM 26542</strain>
    </source>
</reference>